<sequence length="144" mass="15919">MVCYPRKLRIVGGAFAAALLAVAVLGWFALPQHLRDQFTVFQILTLLVFLAAIIAVIAMVALSVVRADAEVVTVRNGIRTHRLAWRQVHAVIYRQGDPWPTLLVGDPDDPHRQLVLGIQRTDGDRSVRAVTALRELHARAQSPS</sequence>
<dbReference type="RefSeq" id="WP_143987293.1">
    <property type="nucleotide sequence ID" value="NZ_CP041692.1"/>
</dbReference>
<dbReference type="EMBL" id="CP041692">
    <property type="protein sequence ID" value="QDP97334.1"/>
    <property type="molecule type" value="Genomic_DNA"/>
</dbReference>
<evidence type="ECO:0000313" key="4">
    <source>
        <dbReference type="Proteomes" id="UP000319263"/>
    </source>
</evidence>
<evidence type="ECO:0000313" key="3">
    <source>
        <dbReference type="EMBL" id="QDP97334.1"/>
    </source>
</evidence>
<accession>A0A516Q1N8</accession>
<evidence type="ECO:0000256" key="1">
    <source>
        <dbReference type="SAM" id="Phobius"/>
    </source>
</evidence>
<organism evidence="3 4">
    <name type="scientific">Microlunatus elymi</name>
    <dbReference type="NCBI Taxonomy" id="2596828"/>
    <lineage>
        <taxon>Bacteria</taxon>
        <taxon>Bacillati</taxon>
        <taxon>Actinomycetota</taxon>
        <taxon>Actinomycetes</taxon>
        <taxon>Propionibacteriales</taxon>
        <taxon>Propionibacteriaceae</taxon>
        <taxon>Microlunatus</taxon>
    </lineage>
</organism>
<dbReference type="Pfam" id="PF10756">
    <property type="entry name" value="bPH_6"/>
    <property type="match status" value="1"/>
</dbReference>
<feature type="transmembrane region" description="Helical" evidence="1">
    <location>
        <begin position="12"/>
        <end position="30"/>
    </location>
</feature>
<keyword evidence="4" id="KW-1185">Reference proteome</keyword>
<gene>
    <name evidence="3" type="ORF">FOE78_16655</name>
</gene>
<dbReference type="Proteomes" id="UP000319263">
    <property type="component" value="Chromosome"/>
</dbReference>
<feature type="domain" description="Low molecular weight protein antigen 6 PH" evidence="2">
    <location>
        <begin position="65"/>
        <end position="135"/>
    </location>
</feature>
<keyword evidence="1" id="KW-0812">Transmembrane</keyword>
<dbReference type="KEGG" id="mik:FOE78_16655"/>
<keyword evidence="1" id="KW-0472">Membrane</keyword>
<proteinExistence type="predicted"/>
<keyword evidence="1" id="KW-1133">Transmembrane helix</keyword>
<reference evidence="3 4" key="1">
    <citation type="submission" date="2019-07" db="EMBL/GenBank/DDBJ databases">
        <title>Microlunatus dokdonensis sp. nov. isolated from the rhizospheric soil of the wild plant Elymus tsukushiensis.</title>
        <authorList>
            <person name="Ghim S.-Y."/>
            <person name="Hwang Y.-J."/>
            <person name="Son J.-S."/>
            <person name="Shin J.-H."/>
        </authorList>
    </citation>
    <scope>NUCLEOTIDE SEQUENCE [LARGE SCALE GENOMIC DNA]</scope>
    <source>
        <strain evidence="3 4">KUDC0627</strain>
    </source>
</reference>
<feature type="transmembrane region" description="Helical" evidence="1">
    <location>
        <begin position="42"/>
        <end position="65"/>
    </location>
</feature>
<evidence type="ECO:0000259" key="2">
    <source>
        <dbReference type="Pfam" id="PF10756"/>
    </source>
</evidence>
<name>A0A516Q1N8_9ACTN</name>
<dbReference type="AlphaFoldDB" id="A0A516Q1N8"/>
<dbReference type="OrthoDB" id="3824918at2"/>
<dbReference type="InterPro" id="IPR019692">
    <property type="entry name" value="CFP-6_PH"/>
</dbReference>
<protein>
    <submittedName>
        <fullName evidence="3">PH domain-containing protein</fullName>
    </submittedName>
</protein>